<dbReference type="Gene3D" id="1.10.132.20">
    <property type="entry name" value="Ribosome-recycling factor"/>
    <property type="match status" value="1"/>
</dbReference>
<dbReference type="GO" id="GO:0043023">
    <property type="term" value="F:ribosomal large subunit binding"/>
    <property type="evidence" value="ECO:0007669"/>
    <property type="project" value="TreeGrafter"/>
</dbReference>
<keyword evidence="3 5" id="KW-0963">Cytoplasm</keyword>
<dbReference type="GO" id="GO:0005737">
    <property type="term" value="C:cytoplasm"/>
    <property type="evidence" value="ECO:0007669"/>
    <property type="project" value="UniProtKB-SubCell"/>
</dbReference>
<accession>A0A0R1K8V3</accession>
<dbReference type="CDD" id="cd00520">
    <property type="entry name" value="RRF"/>
    <property type="match status" value="1"/>
</dbReference>
<dbReference type="EMBL" id="AZDZ01000009">
    <property type="protein sequence ID" value="KRK80021.1"/>
    <property type="molecule type" value="Genomic_DNA"/>
</dbReference>
<evidence type="ECO:0000256" key="1">
    <source>
        <dbReference type="ARBA" id="ARBA00004496"/>
    </source>
</evidence>
<dbReference type="SUPFAM" id="SSF55194">
    <property type="entry name" value="Ribosome recycling factor, RRF"/>
    <property type="match status" value="1"/>
</dbReference>
<dbReference type="FunFam" id="3.30.1360.40:FF:000001">
    <property type="entry name" value="Ribosome-recycling factor"/>
    <property type="match status" value="1"/>
</dbReference>
<feature type="coiled-coil region" evidence="6">
    <location>
        <begin position="140"/>
        <end position="167"/>
    </location>
</feature>
<evidence type="ECO:0000256" key="4">
    <source>
        <dbReference type="ARBA" id="ARBA00022917"/>
    </source>
</evidence>
<dbReference type="GO" id="GO:0006415">
    <property type="term" value="P:translational termination"/>
    <property type="evidence" value="ECO:0007669"/>
    <property type="project" value="UniProtKB-UniRule"/>
</dbReference>
<dbReference type="RefSeq" id="WP_025024072.1">
    <property type="nucleotide sequence ID" value="NZ_AZDZ01000009.1"/>
</dbReference>
<dbReference type="STRING" id="1423775.FD03_GL000197"/>
<evidence type="ECO:0000256" key="3">
    <source>
        <dbReference type="ARBA" id="ARBA00022490"/>
    </source>
</evidence>
<dbReference type="InterPro" id="IPR002661">
    <property type="entry name" value="Ribosome_recyc_fac"/>
</dbReference>
<dbReference type="PATRIC" id="fig|1423775.4.peg.201"/>
<keyword evidence="6" id="KW-0175">Coiled coil</keyword>
<dbReference type="InterPro" id="IPR036191">
    <property type="entry name" value="RRF_sf"/>
</dbReference>
<dbReference type="PANTHER" id="PTHR20982">
    <property type="entry name" value="RIBOSOME RECYCLING FACTOR"/>
    <property type="match status" value="1"/>
</dbReference>
<evidence type="ECO:0000259" key="7">
    <source>
        <dbReference type="Pfam" id="PF01765"/>
    </source>
</evidence>
<evidence type="ECO:0000313" key="9">
    <source>
        <dbReference type="Proteomes" id="UP000051248"/>
    </source>
</evidence>
<protein>
    <recommendedName>
        <fullName evidence="5">Ribosome-recycling factor</fullName>
        <shortName evidence="5">RRF</shortName>
    </recommendedName>
    <alternativeName>
        <fullName evidence="5">Ribosome-releasing factor</fullName>
    </alternativeName>
</protein>
<gene>
    <name evidence="5" type="primary">frr</name>
    <name evidence="8" type="ORF">FD03_GL000197</name>
</gene>
<comment type="subcellular location">
    <subcellularLocation>
        <location evidence="1 5">Cytoplasm</location>
    </subcellularLocation>
</comment>
<dbReference type="Proteomes" id="UP000051248">
    <property type="component" value="Unassembled WGS sequence"/>
</dbReference>
<dbReference type="NCBIfam" id="TIGR00496">
    <property type="entry name" value="frr"/>
    <property type="match status" value="1"/>
</dbReference>
<dbReference type="eggNOG" id="COG0233">
    <property type="taxonomic scope" value="Bacteria"/>
</dbReference>
<sequence length="186" mass="20660">MTENNAVSKAQENMSKSIDVLRKELANIRAGKANASILNNIKVEYYGTEVPLNQVASINIPEARVLLISPYDKSSLDAIEHSINSSDLGLNPANDGDVIRLVIPQLTGERRKEIAKQVGKEAEETRIAVRNVRRDAMDDIKKQEKKSEITEDDLHDLEDQIQKVTDKAVADINKIAADKEKEITEG</sequence>
<reference evidence="8 9" key="1">
    <citation type="journal article" date="2015" name="Genome Announc.">
        <title>Expanding the biotechnology potential of lactobacilli through comparative genomics of 213 strains and associated genera.</title>
        <authorList>
            <person name="Sun Z."/>
            <person name="Harris H.M."/>
            <person name="McCann A."/>
            <person name="Guo C."/>
            <person name="Argimon S."/>
            <person name="Zhang W."/>
            <person name="Yang X."/>
            <person name="Jeffery I.B."/>
            <person name="Cooney J.C."/>
            <person name="Kagawa T.F."/>
            <person name="Liu W."/>
            <person name="Song Y."/>
            <person name="Salvetti E."/>
            <person name="Wrobel A."/>
            <person name="Rasinkangas P."/>
            <person name="Parkhill J."/>
            <person name="Rea M.C."/>
            <person name="O'Sullivan O."/>
            <person name="Ritari J."/>
            <person name="Douillard F.P."/>
            <person name="Paul Ross R."/>
            <person name="Yang R."/>
            <person name="Briner A.E."/>
            <person name="Felis G.E."/>
            <person name="de Vos W.M."/>
            <person name="Barrangou R."/>
            <person name="Klaenhammer T.R."/>
            <person name="Caufield P.W."/>
            <person name="Cui Y."/>
            <person name="Zhang H."/>
            <person name="O'Toole P.W."/>
        </authorList>
    </citation>
    <scope>NUCLEOTIDE SEQUENCE [LARGE SCALE GENOMIC DNA]</scope>
    <source>
        <strain evidence="8 9">DSM 19682</strain>
    </source>
</reference>
<evidence type="ECO:0000313" key="8">
    <source>
        <dbReference type="EMBL" id="KRK80021.1"/>
    </source>
</evidence>
<dbReference type="Pfam" id="PF01765">
    <property type="entry name" value="RRF"/>
    <property type="match status" value="1"/>
</dbReference>
<organism evidence="8 9">
    <name type="scientific">Companilactobacillus nodensis DSM 19682 = JCM 14932 = NBRC 107160</name>
    <dbReference type="NCBI Taxonomy" id="1423775"/>
    <lineage>
        <taxon>Bacteria</taxon>
        <taxon>Bacillati</taxon>
        <taxon>Bacillota</taxon>
        <taxon>Bacilli</taxon>
        <taxon>Lactobacillales</taxon>
        <taxon>Lactobacillaceae</taxon>
        <taxon>Companilactobacillus</taxon>
    </lineage>
</organism>
<dbReference type="AlphaFoldDB" id="A0A0R1K8V3"/>
<comment type="caution">
    <text evidence="8">The sequence shown here is derived from an EMBL/GenBank/DDBJ whole genome shotgun (WGS) entry which is preliminary data.</text>
</comment>
<evidence type="ECO:0000256" key="2">
    <source>
        <dbReference type="ARBA" id="ARBA00005912"/>
    </source>
</evidence>
<dbReference type="InterPro" id="IPR023584">
    <property type="entry name" value="Ribosome_recyc_fac_dom"/>
</dbReference>
<dbReference type="PANTHER" id="PTHR20982:SF3">
    <property type="entry name" value="MITOCHONDRIAL RIBOSOME RECYCLING FACTOR PSEUDO 1"/>
    <property type="match status" value="1"/>
</dbReference>
<name>A0A0R1K8V3_9LACO</name>
<evidence type="ECO:0000256" key="5">
    <source>
        <dbReference type="HAMAP-Rule" id="MF_00040"/>
    </source>
</evidence>
<dbReference type="FunFam" id="1.10.132.20:FF:000001">
    <property type="entry name" value="Ribosome-recycling factor"/>
    <property type="match status" value="1"/>
</dbReference>
<dbReference type="OrthoDB" id="9804006at2"/>
<keyword evidence="4 5" id="KW-0648">Protein biosynthesis</keyword>
<proteinExistence type="inferred from homology"/>
<evidence type="ECO:0000256" key="6">
    <source>
        <dbReference type="SAM" id="Coils"/>
    </source>
</evidence>
<dbReference type="HAMAP" id="MF_00040">
    <property type="entry name" value="RRF"/>
    <property type="match status" value="1"/>
</dbReference>
<dbReference type="Gene3D" id="3.30.1360.40">
    <property type="match status" value="1"/>
</dbReference>
<comment type="similarity">
    <text evidence="2 5">Belongs to the RRF family.</text>
</comment>
<keyword evidence="9" id="KW-1185">Reference proteome</keyword>
<comment type="function">
    <text evidence="5">Responsible for the release of ribosomes from messenger RNA at the termination of protein biosynthesis. May increase the efficiency of translation by recycling ribosomes from one round of translation to another.</text>
</comment>
<feature type="domain" description="Ribosome recycling factor" evidence="7">
    <location>
        <begin position="21"/>
        <end position="183"/>
    </location>
</feature>